<evidence type="ECO:0000256" key="3">
    <source>
        <dbReference type="ARBA" id="ARBA00022777"/>
    </source>
</evidence>
<gene>
    <name evidence="6" type="ORF">SAMN05216257_103317</name>
</gene>
<keyword evidence="3 4" id="KW-0418">Kinase</keyword>
<dbReference type="STRING" id="990712.SAMN05216257_103317"/>
<dbReference type="PROSITE" id="PS00584">
    <property type="entry name" value="PFKB_KINASES_2"/>
    <property type="match status" value="1"/>
</dbReference>
<accession>A0A1G9D1Y9</accession>
<dbReference type="PANTHER" id="PTHR10584">
    <property type="entry name" value="SUGAR KINASE"/>
    <property type="match status" value="1"/>
</dbReference>
<evidence type="ECO:0000256" key="4">
    <source>
        <dbReference type="RuleBase" id="RU003704"/>
    </source>
</evidence>
<dbReference type="GO" id="GO:0005829">
    <property type="term" value="C:cytosol"/>
    <property type="evidence" value="ECO:0007669"/>
    <property type="project" value="TreeGrafter"/>
</dbReference>
<dbReference type="GO" id="GO:0016301">
    <property type="term" value="F:kinase activity"/>
    <property type="evidence" value="ECO:0007669"/>
    <property type="project" value="UniProtKB-KW"/>
</dbReference>
<dbReference type="EMBL" id="FNFV01000003">
    <property type="protein sequence ID" value="SDK57907.1"/>
    <property type="molecule type" value="Genomic_DNA"/>
</dbReference>
<evidence type="ECO:0000259" key="5">
    <source>
        <dbReference type="Pfam" id="PF00294"/>
    </source>
</evidence>
<evidence type="ECO:0000313" key="7">
    <source>
        <dbReference type="Proteomes" id="UP000199328"/>
    </source>
</evidence>
<dbReference type="PANTHER" id="PTHR10584:SF157">
    <property type="entry name" value="SULFOFRUCTOSE KINASE"/>
    <property type="match status" value="1"/>
</dbReference>
<protein>
    <submittedName>
        <fullName evidence="6">Sulfofructose kinase</fullName>
    </submittedName>
</protein>
<dbReference type="Pfam" id="PF00294">
    <property type="entry name" value="PfkB"/>
    <property type="match status" value="1"/>
</dbReference>
<reference evidence="7" key="1">
    <citation type="submission" date="2016-10" db="EMBL/GenBank/DDBJ databases">
        <authorList>
            <person name="Varghese N."/>
            <person name="Submissions S."/>
        </authorList>
    </citation>
    <scope>NUCLEOTIDE SEQUENCE [LARGE SCALE GENOMIC DNA]</scope>
    <source>
        <strain evidence="7">CGMCC 1.10789</strain>
    </source>
</reference>
<proteinExistence type="inferred from homology"/>
<name>A0A1G9D1Y9_9RHOB</name>
<evidence type="ECO:0000256" key="2">
    <source>
        <dbReference type="ARBA" id="ARBA00022679"/>
    </source>
</evidence>
<dbReference type="InterPro" id="IPR002139">
    <property type="entry name" value="Ribo/fructo_kinase"/>
</dbReference>
<dbReference type="SUPFAM" id="SSF53613">
    <property type="entry name" value="Ribokinase-like"/>
    <property type="match status" value="1"/>
</dbReference>
<dbReference type="InterPro" id="IPR002173">
    <property type="entry name" value="Carboh/pur_kinase_PfkB_CS"/>
</dbReference>
<dbReference type="GO" id="GO:0006796">
    <property type="term" value="P:phosphate-containing compound metabolic process"/>
    <property type="evidence" value="ECO:0007669"/>
    <property type="project" value="UniProtKB-ARBA"/>
</dbReference>
<dbReference type="Proteomes" id="UP000199328">
    <property type="component" value="Unassembled WGS sequence"/>
</dbReference>
<organism evidence="6 7">
    <name type="scientific">Meinhardsimonia xiamenensis</name>
    <dbReference type="NCBI Taxonomy" id="990712"/>
    <lineage>
        <taxon>Bacteria</taxon>
        <taxon>Pseudomonadati</taxon>
        <taxon>Pseudomonadota</taxon>
        <taxon>Alphaproteobacteria</taxon>
        <taxon>Rhodobacterales</taxon>
        <taxon>Paracoccaceae</taxon>
        <taxon>Meinhardsimonia</taxon>
    </lineage>
</organism>
<sequence>MSGTGAETGAAVLVAGISALDVILALPELPGAAAKYRADQGALAPGGCAANAAIAVARLGGRAWLASRLGDDLVGDLVVKALAEEGVETALVHRQPGARSSFSSVLVDAAGERQIVNFRGTGLDACAGWSGHVPAVRAVLADTRWTEGAAEALRLAQARGIAGVLDAEPPIAPELLDLASHVAFSRAGLAALSARSDPAEALAEAMAGRAAWACVTDGAAGVYVLSGGEVEHLPAFAVEARDTLGAGDVWHGAFVLRLAEGAGEREAVRFANAAAALKCTRFGGGLGAPGRSETEEFLRERGQWN</sequence>
<keyword evidence="2 4" id="KW-0808">Transferase</keyword>
<evidence type="ECO:0000256" key="1">
    <source>
        <dbReference type="ARBA" id="ARBA00010688"/>
    </source>
</evidence>
<dbReference type="RefSeq" id="WP_092500059.1">
    <property type="nucleotide sequence ID" value="NZ_FNFV01000003.1"/>
</dbReference>
<comment type="similarity">
    <text evidence="1 4">Belongs to the carbohydrate kinase PfkB family.</text>
</comment>
<dbReference type="PRINTS" id="PR00990">
    <property type="entry name" value="RIBOKINASE"/>
</dbReference>
<dbReference type="Gene3D" id="3.40.1190.20">
    <property type="match status" value="1"/>
</dbReference>
<feature type="domain" description="Carbohydrate kinase PfkB" evidence="5">
    <location>
        <begin position="12"/>
        <end position="287"/>
    </location>
</feature>
<keyword evidence="7" id="KW-1185">Reference proteome</keyword>
<dbReference type="InterPro" id="IPR029056">
    <property type="entry name" value="Ribokinase-like"/>
</dbReference>
<dbReference type="InterPro" id="IPR011611">
    <property type="entry name" value="PfkB_dom"/>
</dbReference>
<dbReference type="AlphaFoldDB" id="A0A1G9D1Y9"/>
<evidence type="ECO:0000313" key="6">
    <source>
        <dbReference type="EMBL" id="SDK57907.1"/>
    </source>
</evidence>
<dbReference type="OrthoDB" id="9795789at2"/>